<dbReference type="Proteomes" id="UP000692954">
    <property type="component" value="Unassembled WGS sequence"/>
</dbReference>
<reference evidence="2" key="1">
    <citation type="submission" date="2021-01" db="EMBL/GenBank/DDBJ databases">
        <authorList>
            <consortium name="Genoscope - CEA"/>
            <person name="William W."/>
        </authorList>
    </citation>
    <scope>NUCLEOTIDE SEQUENCE</scope>
</reference>
<comment type="caution">
    <text evidence="2">The sequence shown here is derived from an EMBL/GenBank/DDBJ whole genome shotgun (WGS) entry which is preliminary data.</text>
</comment>
<keyword evidence="3" id="KW-1185">Reference proteome</keyword>
<evidence type="ECO:0000313" key="3">
    <source>
        <dbReference type="Proteomes" id="UP000692954"/>
    </source>
</evidence>
<feature type="region of interest" description="Disordered" evidence="1">
    <location>
        <begin position="1"/>
        <end position="34"/>
    </location>
</feature>
<proteinExistence type="predicted"/>
<sequence>MDQEIRPKCKSIIKRQSTLDNQNQVEQEQNQQQHKDLHVKFGEMHVDMILKDDQYQNEVDNQDRIQKPKEFENLSEAELIKLALKYLIQKLKYTQKS</sequence>
<dbReference type="AlphaFoldDB" id="A0A8S1QMN7"/>
<evidence type="ECO:0000313" key="2">
    <source>
        <dbReference type="EMBL" id="CAD8117258.1"/>
    </source>
</evidence>
<gene>
    <name evidence="2" type="ORF">PSON_ATCC_30995.1.T1130104</name>
</gene>
<accession>A0A8S1QMN7</accession>
<feature type="compositionally biased region" description="Low complexity" evidence="1">
    <location>
        <begin position="21"/>
        <end position="32"/>
    </location>
</feature>
<name>A0A8S1QMN7_9CILI</name>
<protein>
    <submittedName>
        <fullName evidence="2">Uncharacterized protein</fullName>
    </submittedName>
</protein>
<evidence type="ECO:0000256" key="1">
    <source>
        <dbReference type="SAM" id="MobiDB-lite"/>
    </source>
</evidence>
<dbReference type="EMBL" id="CAJJDN010000113">
    <property type="protein sequence ID" value="CAD8117258.1"/>
    <property type="molecule type" value="Genomic_DNA"/>
</dbReference>
<organism evidence="2 3">
    <name type="scientific">Paramecium sonneborni</name>
    <dbReference type="NCBI Taxonomy" id="65129"/>
    <lineage>
        <taxon>Eukaryota</taxon>
        <taxon>Sar</taxon>
        <taxon>Alveolata</taxon>
        <taxon>Ciliophora</taxon>
        <taxon>Intramacronucleata</taxon>
        <taxon>Oligohymenophorea</taxon>
        <taxon>Peniculida</taxon>
        <taxon>Parameciidae</taxon>
        <taxon>Paramecium</taxon>
    </lineage>
</organism>